<reference evidence="2" key="1">
    <citation type="submission" date="2018-05" db="EMBL/GenBank/DDBJ databases">
        <authorList>
            <person name="Lanie J.A."/>
            <person name="Ng W.-L."/>
            <person name="Kazmierczak K.M."/>
            <person name="Andrzejewski T.M."/>
            <person name="Davidsen T.M."/>
            <person name="Wayne K.J."/>
            <person name="Tettelin H."/>
            <person name="Glass J.I."/>
            <person name="Rusch D."/>
            <person name="Podicherti R."/>
            <person name="Tsui H.-C.T."/>
            <person name="Winkler M.E."/>
        </authorList>
    </citation>
    <scope>NUCLEOTIDE SEQUENCE</scope>
</reference>
<accession>A0A383EEN4</accession>
<sequence>MKKLLFVVLFLLMSVVPVDALDLLMFSSSKCSYCQDFLREVVPEYHKTKYHKVLPLKIIDIDNPPPQWILNAFSSEGLYPIRVTPTFVAWDNREIIRTEGYVSKEDFYKVMDAFIGHFEVPQMQKKPTIEIPKQEGSHGRH</sequence>
<dbReference type="Pfam" id="PF13098">
    <property type="entry name" value="Thioredoxin_2"/>
    <property type="match status" value="1"/>
</dbReference>
<feature type="domain" description="Thioredoxin-like fold" evidence="1">
    <location>
        <begin position="23"/>
        <end position="110"/>
    </location>
</feature>
<dbReference type="Gene3D" id="3.40.30.10">
    <property type="entry name" value="Glutaredoxin"/>
    <property type="match status" value="1"/>
</dbReference>
<dbReference type="AlphaFoldDB" id="A0A383EEN4"/>
<name>A0A383EEN4_9ZZZZ</name>
<feature type="non-terminal residue" evidence="2">
    <location>
        <position position="141"/>
    </location>
</feature>
<dbReference type="InterPro" id="IPR036249">
    <property type="entry name" value="Thioredoxin-like_sf"/>
</dbReference>
<gene>
    <name evidence="2" type="ORF">METZ01_LOCUS508045</name>
</gene>
<dbReference type="InterPro" id="IPR012336">
    <property type="entry name" value="Thioredoxin-like_fold"/>
</dbReference>
<protein>
    <recommendedName>
        <fullName evidence="1">Thioredoxin-like fold domain-containing protein</fullName>
    </recommendedName>
</protein>
<evidence type="ECO:0000313" key="2">
    <source>
        <dbReference type="EMBL" id="SVE55191.1"/>
    </source>
</evidence>
<dbReference type="SUPFAM" id="SSF52833">
    <property type="entry name" value="Thioredoxin-like"/>
    <property type="match status" value="1"/>
</dbReference>
<evidence type="ECO:0000259" key="1">
    <source>
        <dbReference type="Pfam" id="PF13098"/>
    </source>
</evidence>
<organism evidence="2">
    <name type="scientific">marine metagenome</name>
    <dbReference type="NCBI Taxonomy" id="408172"/>
    <lineage>
        <taxon>unclassified sequences</taxon>
        <taxon>metagenomes</taxon>
        <taxon>ecological metagenomes</taxon>
    </lineage>
</organism>
<dbReference type="EMBL" id="UINC01225218">
    <property type="protein sequence ID" value="SVE55191.1"/>
    <property type="molecule type" value="Genomic_DNA"/>
</dbReference>
<proteinExistence type="predicted"/>